<reference evidence="1" key="2">
    <citation type="submission" date="2020-11" db="EMBL/GenBank/DDBJ databases">
        <authorList>
            <person name="McCartney M.A."/>
            <person name="Auch B."/>
            <person name="Kono T."/>
            <person name="Mallez S."/>
            <person name="Becker A."/>
            <person name="Gohl D.M."/>
            <person name="Silverstein K.A.T."/>
            <person name="Koren S."/>
            <person name="Bechman K.B."/>
            <person name="Herman A."/>
            <person name="Abrahante J.E."/>
            <person name="Garbe J."/>
        </authorList>
    </citation>
    <scope>NUCLEOTIDE SEQUENCE</scope>
    <source>
        <strain evidence="1">Duluth1</strain>
        <tissue evidence="1">Whole animal</tissue>
    </source>
</reference>
<keyword evidence="2" id="KW-1185">Reference proteome</keyword>
<comment type="caution">
    <text evidence="1">The sequence shown here is derived from an EMBL/GenBank/DDBJ whole genome shotgun (WGS) entry which is preliminary data.</text>
</comment>
<reference evidence="1" key="1">
    <citation type="journal article" date="2019" name="bioRxiv">
        <title>The Genome of the Zebra Mussel, Dreissena polymorpha: A Resource for Invasive Species Research.</title>
        <authorList>
            <person name="McCartney M.A."/>
            <person name="Auch B."/>
            <person name="Kono T."/>
            <person name="Mallez S."/>
            <person name="Zhang Y."/>
            <person name="Obille A."/>
            <person name="Becker A."/>
            <person name="Abrahante J.E."/>
            <person name="Garbe J."/>
            <person name="Badalamenti J.P."/>
            <person name="Herman A."/>
            <person name="Mangelson H."/>
            <person name="Liachko I."/>
            <person name="Sullivan S."/>
            <person name="Sone E.D."/>
            <person name="Koren S."/>
            <person name="Silverstein K.A.T."/>
            <person name="Beckman K.B."/>
            <person name="Gohl D.M."/>
        </authorList>
    </citation>
    <scope>NUCLEOTIDE SEQUENCE</scope>
    <source>
        <strain evidence="1">Duluth1</strain>
        <tissue evidence="1">Whole animal</tissue>
    </source>
</reference>
<sequence>MIELPDGNLACPEGRPQYPVETPQVRYCVRYPADILPAQNADSEPGINSLCPEL</sequence>
<dbReference type="Proteomes" id="UP000828390">
    <property type="component" value="Unassembled WGS sequence"/>
</dbReference>
<name>A0A9D4F5Z9_DREPO</name>
<evidence type="ECO:0000313" key="1">
    <source>
        <dbReference type="EMBL" id="KAH3790676.1"/>
    </source>
</evidence>
<proteinExistence type="predicted"/>
<dbReference type="AlphaFoldDB" id="A0A9D4F5Z9"/>
<protein>
    <submittedName>
        <fullName evidence="1">Uncharacterized protein</fullName>
    </submittedName>
</protein>
<evidence type="ECO:0000313" key="2">
    <source>
        <dbReference type="Proteomes" id="UP000828390"/>
    </source>
</evidence>
<organism evidence="1 2">
    <name type="scientific">Dreissena polymorpha</name>
    <name type="common">Zebra mussel</name>
    <name type="synonym">Mytilus polymorpha</name>
    <dbReference type="NCBI Taxonomy" id="45954"/>
    <lineage>
        <taxon>Eukaryota</taxon>
        <taxon>Metazoa</taxon>
        <taxon>Spiralia</taxon>
        <taxon>Lophotrochozoa</taxon>
        <taxon>Mollusca</taxon>
        <taxon>Bivalvia</taxon>
        <taxon>Autobranchia</taxon>
        <taxon>Heteroconchia</taxon>
        <taxon>Euheterodonta</taxon>
        <taxon>Imparidentia</taxon>
        <taxon>Neoheterodontei</taxon>
        <taxon>Myida</taxon>
        <taxon>Dreissenoidea</taxon>
        <taxon>Dreissenidae</taxon>
        <taxon>Dreissena</taxon>
    </lineage>
</organism>
<accession>A0A9D4F5Z9</accession>
<dbReference type="EMBL" id="JAIWYP010000008">
    <property type="protein sequence ID" value="KAH3790676.1"/>
    <property type="molecule type" value="Genomic_DNA"/>
</dbReference>
<gene>
    <name evidence="1" type="ORF">DPMN_168882</name>
</gene>